<dbReference type="Gene3D" id="1.10.3730.10">
    <property type="entry name" value="ProC C-terminal domain-like"/>
    <property type="match status" value="1"/>
</dbReference>
<dbReference type="InterPro" id="IPR036291">
    <property type="entry name" value="NAD(P)-bd_dom_sf"/>
</dbReference>
<dbReference type="PIRSF" id="PIRSF000193">
    <property type="entry name" value="Pyrrol-5-carb_rd"/>
    <property type="match status" value="1"/>
</dbReference>
<name>A0A9W9H9V3_9EURO</name>
<keyword evidence="8" id="KW-1185">Reference proteome</keyword>
<accession>A0A9W9H9V3</accession>
<dbReference type="AlphaFoldDB" id="A0A9W9H9V3"/>
<dbReference type="Proteomes" id="UP001147746">
    <property type="component" value="Unassembled WGS sequence"/>
</dbReference>
<feature type="binding site" evidence="4">
    <location>
        <position position="71"/>
    </location>
    <ligand>
        <name>NADPH</name>
        <dbReference type="ChEBI" id="CHEBI:57783"/>
    </ligand>
</feature>
<sequence>MAARSFNLGIIACGQMGTAIIAGILSQDLTANAPWNVKRIFISVQSAASVSRLQNMLAQHLSRVTIYQGDNLAVAEHSHVVILGCKPALMERILGAEGMGDALNGKILISVLAGKTTEMTRRAISGFEAPTGEATPHVHVVRTMPNMAAREHASMTVVSSPEDDSDIDAVRVTRWLFDHVGKTHEIPESLFDVIGSLVGCSAAMFTVAIDGLLDQSVASGLDRPAALKLVTQTLFGLAKLLEAGNHPSVLREEISSPGGSTIQGLMELERQGVRSAYASALNVTGERAKSLGSKEK</sequence>
<evidence type="ECO:0000256" key="4">
    <source>
        <dbReference type="PIRSR" id="PIRSR000193-1"/>
    </source>
</evidence>
<proteinExistence type="inferred from homology"/>
<comment type="caution">
    <text evidence="7">The sequence shown here is derived from an EMBL/GenBank/DDBJ whole genome shotgun (WGS) entry which is preliminary data.</text>
</comment>
<feature type="domain" description="Pyrroline-5-carboxylate reductase catalytic N-terminal" evidence="5">
    <location>
        <begin position="8"/>
        <end position="114"/>
    </location>
</feature>
<gene>
    <name evidence="7" type="ORF">N7476_006084</name>
</gene>
<keyword evidence="2 4" id="KW-0521">NADP</keyword>
<feature type="binding site" evidence="4">
    <location>
        <begin position="11"/>
        <end position="16"/>
    </location>
    <ligand>
        <name>NADP(+)</name>
        <dbReference type="ChEBI" id="CHEBI:58349"/>
    </ligand>
</feature>
<dbReference type="SUPFAM" id="SSF51735">
    <property type="entry name" value="NAD(P)-binding Rossmann-fold domains"/>
    <property type="match status" value="1"/>
</dbReference>
<keyword evidence="3" id="KW-0560">Oxidoreductase</keyword>
<evidence type="ECO:0000313" key="8">
    <source>
        <dbReference type="Proteomes" id="UP001147746"/>
    </source>
</evidence>
<evidence type="ECO:0000256" key="1">
    <source>
        <dbReference type="ARBA" id="ARBA00005525"/>
    </source>
</evidence>
<feature type="domain" description="Pyrroline-5-carboxylate reductase dimerisation" evidence="6">
    <location>
        <begin position="188"/>
        <end position="290"/>
    </location>
</feature>
<dbReference type="HAMAP" id="MF_01925">
    <property type="entry name" value="P5C_reductase"/>
    <property type="match status" value="1"/>
</dbReference>
<dbReference type="InterPro" id="IPR029036">
    <property type="entry name" value="P5CR_dimer"/>
</dbReference>
<dbReference type="Gene3D" id="3.40.50.720">
    <property type="entry name" value="NAD(P)-binding Rossmann-like Domain"/>
    <property type="match status" value="1"/>
</dbReference>
<evidence type="ECO:0000256" key="3">
    <source>
        <dbReference type="ARBA" id="ARBA00023002"/>
    </source>
</evidence>
<dbReference type="PANTHER" id="PTHR11645">
    <property type="entry name" value="PYRROLINE-5-CARBOXYLATE REDUCTASE"/>
    <property type="match status" value="1"/>
</dbReference>
<dbReference type="PANTHER" id="PTHR11645:SF65">
    <property type="entry name" value="HYPOTHETICAL PYRROLINE-5-CARBOXYLATE REDUCTASE (EUROFUNG)"/>
    <property type="match status" value="1"/>
</dbReference>
<reference evidence="7" key="1">
    <citation type="submission" date="2022-12" db="EMBL/GenBank/DDBJ databases">
        <authorList>
            <person name="Petersen C."/>
        </authorList>
    </citation>
    <scope>NUCLEOTIDE SEQUENCE</scope>
    <source>
        <strain evidence="7">IBT 21472</strain>
    </source>
</reference>
<dbReference type="InterPro" id="IPR053790">
    <property type="entry name" value="P5CR-like_CS"/>
</dbReference>
<reference evidence="7" key="2">
    <citation type="journal article" date="2023" name="IMA Fungus">
        <title>Comparative genomic study of the Penicillium genus elucidates a diverse pangenome and 15 lateral gene transfer events.</title>
        <authorList>
            <person name="Petersen C."/>
            <person name="Sorensen T."/>
            <person name="Nielsen M.R."/>
            <person name="Sondergaard T.E."/>
            <person name="Sorensen J.L."/>
            <person name="Fitzpatrick D.A."/>
            <person name="Frisvad J.C."/>
            <person name="Nielsen K.L."/>
        </authorList>
    </citation>
    <scope>NUCLEOTIDE SEQUENCE</scope>
    <source>
        <strain evidence="7">IBT 21472</strain>
    </source>
</reference>
<dbReference type="OrthoDB" id="10263291at2759"/>
<evidence type="ECO:0000256" key="2">
    <source>
        <dbReference type="ARBA" id="ARBA00022857"/>
    </source>
</evidence>
<dbReference type="Pfam" id="PF14748">
    <property type="entry name" value="P5CR_dimer"/>
    <property type="match status" value="1"/>
</dbReference>
<dbReference type="FunFam" id="1.10.3730.10:FF:000001">
    <property type="entry name" value="Pyrroline-5-carboxylate reductase"/>
    <property type="match status" value="1"/>
</dbReference>
<evidence type="ECO:0008006" key="9">
    <source>
        <dbReference type="Google" id="ProtNLM"/>
    </source>
</evidence>
<dbReference type="GO" id="GO:0055129">
    <property type="term" value="P:L-proline biosynthetic process"/>
    <property type="evidence" value="ECO:0007669"/>
    <property type="project" value="TreeGrafter"/>
</dbReference>
<evidence type="ECO:0000259" key="5">
    <source>
        <dbReference type="Pfam" id="PF03807"/>
    </source>
</evidence>
<dbReference type="Pfam" id="PF03807">
    <property type="entry name" value="F420_oxidored"/>
    <property type="match status" value="1"/>
</dbReference>
<organism evidence="7 8">
    <name type="scientific">Penicillium atrosanguineum</name>
    <dbReference type="NCBI Taxonomy" id="1132637"/>
    <lineage>
        <taxon>Eukaryota</taxon>
        <taxon>Fungi</taxon>
        <taxon>Dikarya</taxon>
        <taxon>Ascomycota</taxon>
        <taxon>Pezizomycotina</taxon>
        <taxon>Eurotiomycetes</taxon>
        <taxon>Eurotiomycetidae</taxon>
        <taxon>Eurotiales</taxon>
        <taxon>Aspergillaceae</taxon>
        <taxon>Penicillium</taxon>
    </lineage>
</organism>
<protein>
    <recommendedName>
        <fullName evidence="9">Pyrroline-5-carboxylate reductase</fullName>
    </recommendedName>
</protein>
<dbReference type="EMBL" id="JAPZBO010000005">
    <property type="protein sequence ID" value="KAJ5315777.1"/>
    <property type="molecule type" value="Genomic_DNA"/>
</dbReference>
<dbReference type="GO" id="GO:0004735">
    <property type="term" value="F:pyrroline-5-carboxylate reductase activity"/>
    <property type="evidence" value="ECO:0007669"/>
    <property type="project" value="InterPro"/>
</dbReference>
<dbReference type="InterPro" id="IPR000304">
    <property type="entry name" value="Pyrroline-COOH_reductase"/>
</dbReference>
<dbReference type="InterPro" id="IPR028939">
    <property type="entry name" value="P5C_Rdtase_cat_N"/>
</dbReference>
<comment type="similarity">
    <text evidence="1">Belongs to the pyrroline-5-carboxylate reductase family.</text>
</comment>
<dbReference type="SUPFAM" id="SSF48179">
    <property type="entry name" value="6-phosphogluconate dehydrogenase C-terminal domain-like"/>
    <property type="match status" value="1"/>
</dbReference>
<dbReference type="InterPro" id="IPR008927">
    <property type="entry name" value="6-PGluconate_DH-like_C_sf"/>
</dbReference>
<evidence type="ECO:0000259" key="6">
    <source>
        <dbReference type="Pfam" id="PF14748"/>
    </source>
</evidence>
<evidence type="ECO:0000313" key="7">
    <source>
        <dbReference type="EMBL" id="KAJ5315777.1"/>
    </source>
</evidence>
<dbReference type="PROSITE" id="PS00521">
    <property type="entry name" value="P5CR"/>
    <property type="match status" value="1"/>
</dbReference>